<comment type="similarity">
    <text evidence="2 9">Belongs to the glycosyl hydrolase 28 family.</text>
</comment>
<dbReference type="GO" id="GO:0005975">
    <property type="term" value="P:carbohydrate metabolic process"/>
    <property type="evidence" value="ECO:0007669"/>
    <property type="project" value="InterPro"/>
</dbReference>
<evidence type="ECO:0000256" key="6">
    <source>
        <dbReference type="ARBA" id="ARBA00023180"/>
    </source>
</evidence>
<dbReference type="STRING" id="1220924.W2S368"/>
<name>W2S368_CYPE1</name>
<dbReference type="eggNOG" id="ENOG502QRJW">
    <property type="taxonomic scope" value="Eukaryota"/>
</dbReference>
<feature type="chain" id="PRO_5004824038" evidence="10">
    <location>
        <begin position="19"/>
        <end position="476"/>
    </location>
</feature>
<dbReference type="InterPro" id="IPR000743">
    <property type="entry name" value="Glyco_hydro_28"/>
</dbReference>
<dbReference type="RefSeq" id="XP_008714214.1">
    <property type="nucleotide sequence ID" value="XM_008715992.1"/>
</dbReference>
<dbReference type="Proteomes" id="UP000030752">
    <property type="component" value="Unassembled WGS sequence"/>
</dbReference>
<dbReference type="AlphaFoldDB" id="W2S368"/>
<keyword evidence="3" id="KW-0964">Secreted</keyword>
<dbReference type="Gene3D" id="2.160.20.10">
    <property type="entry name" value="Single-stranded right-handed beta-helix, Pectin lyase-like"/>
    <property type="match status" value="1"/>
</dbReference>
<dbReference type="SUPFAM" id="SSF51126">
    <property type="entry name" value="Pectin lyase-like"/>
    <property type="match status" value="1"/>
</dbReference>
<dbReference type="PANTHER" id="PTHR31736">
    <property type="match status" value="1"/>
</dbReference>
<keyword evidence="4 10" id="KW-0732">Signal</keyword>
<evidence type="ECO:0000256" key="10">
    <source>
        <dbReference type="SAM" id="SignalP"/>
    </source>
</evidence>
<dbReference type="GeneID" id="19968973"/>
<feature type="signal peptide" evidence="10">
    <location>
        <begin position="1"/>
        <end position="18"/>
    </location>
</feature>
<dbReference type="Pfam" id="PF00295">
    <property type="entry name" value="Glyco_hydro_28"/>
    <property type="match status" value="1"/>
</dbReference>
<evidence type="ECO:0000256" key="3">
    <source>
        <dbReference type="ARBA" id="ARBA00022525"/>
    </source>
</evidence>
<comment type="subcellular location">
    <subcellularLocation>
        <location evidence="1">Secreted</location>
    </subcellularLocation>
</comment>
<evidence type="ECO:0000256" key="7">
    <source>
        <dbReference type="ARBA" id="ARBA00023295"/>
    </source>
</evidence>
<dbReference type="InterPro" id="IPR012334">
    <property type="entry name" value="Pectin_lyas_fold"/>
</dbReference>
<sequence length="476" mass="53049">MIVRALLGLALLPCLAVASFVKTGSDCHIVPQPFNEEGHAQDDSPFIKQAFDECGHDGRVIFEPGVFNIEQVLNTTGLVNCDVVLKGELRFSDDIPYWLKNSIWVIYQNQHTAWLFGGENVTFTTEEGGFHNGNGQAWYTQNRNRANQPGRPISMTFYRSKNLTVDGLSFIQPQFWAVHVWESEQVVLRNIYITATSNDQWGTVNTDGADTWNSRDVLFENWDVTNGDDCIAVKGNSTNITIRNATCHHGNGMTIGSVGEYPEWPDYVENILFEDVKLFGTEEGAYIKIWQGEPSGDSDNGAGGGGGSGYVKNVTFRNFELTDVPLPIQISQCIYTEGSGKCDSSKMQVANITWENFKGTSRFNIAASIHCVKTHPCPGLYFKDVDLKSVNETLGLPLTNTDLPFEVFQCANIVNQNSTSNIPCNWYAPNNFNQHVNGNIRSSEYEQKKAVAAGNVLEKVKQLVWRLSQSLLRPFI</sequence>
<dbReference type="OrthoDB" id="187139at2759"/>
<dbReference type="VEuPathDB" id="FungiDB:HMPREF1541_01634"/>
<dbReference type="InterPro" id="IPR011050">
    <property type="entry name" value="Pectin_lyase_fold/virulence"/>
</dbReference>
<dbReference type="GO" id="GO:0071555">
    <property type="term" value="P:cell wall organization"/>
    <property type="evidence" value="ECO:0007669"/>
    <property type="project" value="UniProtKB-KW"/>
</dbReference>
<keyword evidence="8" id="KW-0961">Cell wall biogenesis/degradation</keyword>
<proteinExistence type="inferred from homology"/>
<evidence type="ECO:0000313" key="11">
    <source>
        <dbReference type="EMBL" id="ETN42478.1"/>
    </source>
</evidence>
<evidence type="ECO:0000256" key="8">
    <source>
        <dbReference type="ARBA" id="ARBA00023316"/>
    </source>
</evidence>
<dbReference type="InParanoid" id="W2S368"/>
<gene>
    <name evidence="11" type="ORF">HMPREF1541_01634</name>
</gene>
<keyword evidence="6" id="KW-0325">Glycoprotein</keyword>
<keyword evidence="7 9" id="KW-0326">Glycosidase</keyword>
<dbReference type="GO" id="GO:0004650">
    <property type="term" value="F:polygalacturonase activity"/>
    <property type="evidence" value="ECO:0007669"/>
    <property type="project" value="InterPro"/>
</dbReference>
<keyword evidence="5 9" id="KW-0378">Hydrolase</keyword>
<evidence type="ECO:0000256" key="2">
    <source>
        <dbReference type="ARBA" id="ARBA00008834"/>
    </source>
</evidence>
<reference evidence="11 12" key="1">
    <citation type="submission" date="2013-03" db="EMBL/GenBank/DDBJ databases">
        <title>The Genome Sequence of Phialophora europaea CBS 101466.</title>
        <authorList>
            <consortium name="The Broad Institute Genomics Platform"/>
            <person name="Cuomo C."/>
            <person name="de Hoog S."/>
            <person name="Gorbushina A."/>
            <person name="Walker B."/>
            <person name="Young S.K."/>
            <person name="Zeng Q."/>
            <person name="Gargeya S."/>
            <person name="Fitzgerald M."/>
            <person name="Haas B."/>
            <person name="Abouelleil A."/>
            <person name="Allen A.W."/>
            <person name="Alvarado L."/>
            <person name="Arachchi H.M."/>
            <person name="Berlin A.M."/>
            <person name="Chapman S.B."/>
            <person name="Gainer-Dewar J."/>
            <person name="Goldberg J."/>
            <person name="Griggs A."/>
            <person name="Gujja S."/>
            <person name="Hansen M."/>
            <person name="Howarth C."/>
            <person name="Imamovic A."/>
            <person name="Ireland A."/>
            <person name="Larimer J."/>
            <person name="McCowan C."/>
            <person name="Murphy C."/>
            <person name="Pearson M."/>
            <person name="Poon T.W."/>
            <person name="Priest M."/>
            <person name="Roberts A."/>
            <person name="Saif S."/>
            <person name="Shea T."/>
            <person name="Sisk P."/>
            <person name="Sykes S."/>
            <person name="Wortman J."/>
            <person name="Nusbaum C."/>
            <person name="Birren B."/>
        </authorList>
    </citation>
    <scope>NUCLEOTIDE SEQUENCE [LARGE SCALE GENOMIC DNA]</scope>
    <source>
        <strain evidence="11 12">CBS 101466</strain>
    </source>
</reference>
<accession>W2S368</accession>
<protein>
    <submittedName>
        <fullName evidence="11">Uncharacterized protein</fullName>
    </submittedName>
</protein>
<dbReference type="PANTHER" id="PTHR31736:SF8">
    <property type="entry name" value="PUTATIVE (AFU_ORTHOLOGUE AFUA_7G06410)-RELATED"/>
    <property type="match status" value="1"/>
</dbReference>
<evidence type="ECO:0000256" key="1">
    <source>
        <dbReference type="ARBA" id="ARBA00004613"/>
    </source>
</evidence>
<organism evidence="11 12">
    <name type="scientific">Cyphellophora europaea (strain CBS 101466)</name>
    <name type="common">Phialophora europaea</name>
    <dbReference type="NCBI Taxonomy" id="1220924"/>
    <lineage>
        <taxon>Eukaryota</taxon>
        <taxon>Fungi</taxon>
        <taxon>Dikarya</taxon>
        <taxon>Ascomycota</taxon>
        <taxon>Pezizomycotina</taxon>
        <taxon>Eurotiomycetes</taxon>
        <taxon>Chaetothyriomycetidae</taxon>
        <taxon>Chaetothyriales</taxon>
        <taxon>Cyphellophoraceae</taxon>
        <taxon>Cyphellophora</taxon>
    </lineage>
</organism>
<evidence type="ECO:0000256" key="9">
    <source>
        <dbReference type="RuleBase" id="RU361169"/>
    </source>
</evidence>
<dbReference type="EMBL" id="KB822718">
    <property type="protein sequence ID" value="ETN42478.1"/>
    <property type="molecule type" value="Genomic_DNA"/>
</dbReference>
<evidence type="ECO:0000313" key="12">
    <source>
        <dbReference type="Proteomes" id="UP000030752"/>
    </source>
</evidence>
<dbReference type="HOGENOM" id="CLU_016031_1_1_1"/>
<dbReference type="GO" id="GO:0005576">
    <property type="term" value="C:extracellular region"/>
    <property type="evidence" value="ECO:0007669"/>
    <property type="project" value="UniProtKB-SubCell"/>
</dbReference>
<evidence type="ECO:0000256" key="5">
    <source>
        <dbReference type="ARBA" id="ARBA00022801"/>
    </source>
</evidence>
<evidence type="ECO:0000256" key="4">
    <source>
        <dbReference type="ARBA" id="ARBA00022729"/>
    </source>
</evidence>
<keyword evidence="12" id="KW-1185">Reference proteome</keyword>